<dbReference type="EMBL" id="LAZR01011130">
    <property type="protein sequence ID" value="KKM63273.1"/>
    <property type="molecule type" value="Genomic_DNA"/>
</dbReference>
<dbReference type="AlphaFoldDB" id="A0A0F9J146"/>
<feature type="transmembrane region" description="Helical" evidence="1">
    <location>
        <begin position="70"/>
        <end position="87"/>
    </location>
</feature>
<protein>
    <submittedName>
        <fullName evidence="2">Uncharacterized protein</fullName>
    </submittedName>
</protein>
<keyword evidence="1" id="KW-0812">Transmembrane</keyword>
<evidence type="ECO:0000256" key="1">
    <source>
        <dbReference type="SAM" id="Phobius"/>
    </source>
</evidence>
<comment type="caution">
    <text evidence="2">The sequence shown here is derived from an EMBL/GenBank/DDBJ whole genome shotgun (WGS) entry which is preliminary data.</text>
</comment>
<organism evidence="2">
    <name type="scientific">marine sediment metagenome</name>
    <dbReference type="NCBI Taxonomy" id="412755"/>
    <lineage>
        <taxon>unclassified sequences</taxon>
        <taxon>metagenomes</taxon>
        <taxon>ecological metagenomes</taxon>
    </lineage>
</organism>
<sequence length="107" mass="11346">GISSSKEQTRGVVEGALNVGAERASEQARLSQQFALQQEGLDIQRQRNEAQQAFQFEQVSLAESAQKGKAIAGLGALAGLALFAPIFSSSTGKPTTVAGKIFKFFFP</sequence>
<keyword evidence="1" id="KW-0472">Membrane</keyword>
<reference evidence="2" key="1">
    <citation type="journal article" date="2015" name="Nature">
        <title>Complex archaea that bridge the gap between prokaryotes and eukaryotes.</title>
        <authorList>
            <person name="Spang A."/>
            <person name="Saw J.H."/>
            <person name="Jorgensen S.L."/>
            <person name="Zaremba-Niedzwiedzka K."/>
            <person name="Martijn J."/>
            <person name="Lind A.E."/>
            <person name="van Eijk R."/>
            <person name="Schleper C."/>
            <person name="Guy L."/>
            <person name="Ettema T.J."/>
        </authorList>
    </citation>
    <scope>NUCLEOTIDE SEQUENCE</scope>
</reference>
<keyword evidence="1" id="KW-1133">Transmembrane helix</keyword>
<feature type="non-terminal residue" evidence="2">
    <location>
        <position position="1"/>
    </location>
</feature>
<accession>A0A0F9J146</accession>
<name>A0A0F9J146_9ZZZZ</name>
<evidence type="ECO:0000313" key="2">
    <source>
        <dbReference type="EMBL" id="KKM63273.1"/>
    </source>
</evidence>
<proteinExistence type="predicted"/>
<gene>
    <name evidence="2" type="ORF">LCGC14_1513100</name>
</gene>